<dbReference type="Pfam" id="PF02021">
    <property type="entry name" value="UPF0102"/>
    <property type="match status" value="1"/>
</dbReference>
<dbReference type="PANTHER" id="PTHR34039:SF1">
    <property type="entry name" value="UPF0102 PROTEIN YRAN"/>
    <property type="match status" value="1"/>
</dbReference>
<comment type="similarity">
    <text evidence="1 2">Belongs to the UPF0102 family.</text>
</comment>
<name>A0ABP4Y900_9ACTN</name>
<evidence type="ECO:0000256" key="2">
    <source>
        <dbReference type="HAMAP-Rule" id="MF_00048"/>
    </source>
</evidence>
<dbReference type="HAMAP" id="MF_00048">
    <property type="entry name" value="UPF0102"/>
    <property type="match status" value="1"/>
</dbReference>
<dbReference type="Gene3D" id="3.40.1350.10">
    <property type="match status" value="1"/>
</dbReference>
<evidence type="ECO:0000256" key="1">
    <source>
        <dbReference type="ARBA" id="ARBA00006738"/>
    </source>
</evidence>
<dbReference type="EMBL" id="BAAALT010000067">
    <property type="protein sequence ID" value="GAA1803223.1"/>
    <property type="molecule type" value="Genomic_DNA"/>
</dbReference>
<dbReference type="Proteomes" id="UP001500218">
    <property type="component" value="Unassembled WGS sequence"/>
</dbReference>
<dbReference type="InterPro" id="IPR003509">
    <property type="entry name" value="UPF0102_YraN-like"/>
</dbReference>
<dbReference type="SUPFAM" id="SSF52980">
    <property type="entry name" value="Restriction endonuclease-like"/>
    <property type="match status" value="1"/>
</dbReference>
<protein>
    <recommendedName>
        <fullName evidence="2">UPF0102 protein GCM10009682_26340</fullName>
    </recommendedName>
</protein>
<evidence type="ECO:0000313" key="4">
    <source>
        <dbReference type="Proteomes" id="UP001500218"/>
    </source>
</evidence>
<reference evidence="4" key="1">
    <citation type="journal article" date="2019" name="Int. J. Syst. Evol. Microbiol.">
        <title>The Global Catalogue of Microorganisms (GCM) 10K type strain sequencing project: providing services to taxonomists for standard genome sequencing and annotation.</title>
        <authorList>
            <consortium name="The Broad Institute Genomics Platform"/>
            <consortium name="The Broad Institute Genome Sequencing Center for Infectious Disease"/>
            <person name="Wu L."/>
            <person name="Ma J."/>
        </authorList>
    </citation>
    <scope>NUCLEOTIDE SEQUENCE [LARGE SCALE GENOMIC DNA]</scope>
    <source>
        <strain evidence="4">JCM 13250</strain>
    </source>
</reference>
<accession>A0ABP4Y900</accession>
<organism evidence="3 4">
    <name type="scientific">Luedemannella flava</name>
    <dbReference type="NCBI Taxonomy" id="349316"/>
    <lineage>
        <taxon>Bacteria</taxon>
        <taxon>Bacillati</taxon>
        <taxon>Actinomycetota</taxon>
        <taxon>Actinomycetes</taxon>
        <taxon>Micromonosporales</taxon>
        <taxon>Micromonosporaceae</taxon>
        <taxon>Luedemannella</taxon>
    </lineage>
</organism>
<dbReference type="NCBIfam" id="TIGR00252">
    <property type="entry name" value="YraN family protein"/>
    <property type="match status" value="1"/>
</dbReference>
<dbReference type="PANTHER" id="PTHR34039">
    <property type="entry name" value="UPF0102 PROTEIN YRAN"/>
    <property type="match status" value="1"/>
</dbReference>
<dbReference type="CDD" id="cd20736">
    <property type="entry name" value="PoNe_Nuclease"/>
    <property type="match status" value="1"/>
</dbReference>
<dbReference type="NCBIfam" id="NF009154">
    <property type="entry name" value="PRK12497.3-3"/>
    <property type="match status" value="1"/>
</dbReference>
<gene>
    <name evidence="3" type="ORF">GCM10009682_26340</name>
</gene>
<proteinExistence type="inferred from homology"/>
<dbReference type="InterPro" id="IPR011856">
    <property type="entry name" value="tRNA_endonuc-like_dom_sf"/>
</dbReference>
<sequence>MGGYGERVAVRLLIDAGMVILDRNWRDGRRGELDIVARDGETIVFCEVKTRRGAAFGTPAEAVTPAKVRRLRQLAAAWLAAHPGAGGEVRFDLVAVHPQPSGPAVTEHLRAIL</sequence>
<evidence type="ECO:0000313" key="3">
    <source>
        <dbReference type="EMBL" id="GAA1803223.1"/>
    </source>
</evidence>
<comment type="caution">
    <text evidence="3">The sequence shown here is derived from an EMBL/GenBank/DDBJ whole genome shotgun (WGS) entry which is preliminary data.</text>
</comment>
<dbReference type="InterPro" id="IPR011335">
    <property type="entry name" value="Restrct_endonuc-II-like"/>
</dbReference>
<keyword evidence="4" id="KW-1185">Reference proteome</keyword>